<feature type="region of interest" description="Disordered" evidence="1">
    <location>
        <begin position="366"/>
        <end position="412"/>
    </location>
</feature>
<dbReference type="HOGENOM" id="CLU_015055_0_0_1"/>
<sequence length="543" mass="58420">MTSGVNDDAPEPELPVLDPTLMAEDEFELAEEAFKKRRTAVAYRKEQIQRWLAYQHSKVRNTSAGMEGTIDPYAILLSKLTGISLKKPHKPIAYNLWARENQKEVDLGMHMTLLAGGPEPGDGGRLNVISCHSGTTLGDVKMNFGRAERTGFKQHVLPLFGSYLKKSFTVDECRATALSNDSSSLRVVGFGEDGEGQVDPAVTPPAPASVTAVLPSFTLPPIAPRGLPPTLAQDDVTSGLRGPPSCPSSPNSPLLPSQEVSPVRSILPSIPPSREVSPVHSVPPSMPPSRVVSPTLSPSKQPPVRSASPSHVVSPISPPEQLPMPIQSPPDQRPAVATALSSDHPGPTSNALIDIVAVGRNHGVRAKARLSERSGAVRDQTKRKGVDIQGEEQSAKRRRKGGPGEGAAASTSYPATAIIPPLSCLPSLSSHLPDNTPPWVATAVKFLQSNVPSNVPGEDWTALGVKWSDAVLMWLSVEIKAGFAATTKLGMLKRPSCISDWIQRARIPTYPPNILDLHKFESDFLAWWTSLQPKWRHHGSKLL</sequence>
<dbReference type="OrthoDB" id="3033067at2759"/>
<feature type="compositionally biased region" description="Low complexity" evidence="1">
    <location>
        <begin position="306"/>
        <end position="315"/>
    </location>
</feature>
<name>A0A0C9WKT8_9AGAR</name>
<accession>A0A0C9WKT8</accession>
<feature type="region of interest" description="Disordered" evidence="1">
    <location>
        <begin position="223"/>
        <end position="348"/>
    </location>
</feature>
<gene>
    <name evidence="2" type="ORF">K443DRAFT_15828</name>
</gene>
<evidence type="ECO:0000313" key="3">
    <source>
        <dbReference type="Proteomes" id="UP000054477"/>
    </source>
</evidence>
<keyword evidence="3" id="KW-1185">Reference proteome</keyword>
<dbReference type="STRING" id="1095629.A0A0C9WKT8"/>
<dbReference type="EMBL" id="KN839465">
    <property type="protein sequence ID" value="KIJ89735.1"/>
    <property type="molecule type" value="Genomic_DNA"/>
</dbReference>
<dbReference type="AlphaFoldDB" id="A0A0C9WKT8"/>
<dbReference type="Proteomes" id="UP000054477">
    <property type="component" value="Unassembled WGS sequence"/>
</dbReference>
<reference evidence="3" key="2">
    <citation type="submission" date="2015-01" db="EMBL/GenBank/DDBJ databases">
        <title>Evolutionary Origins and Diversification of the Mycorrhizal Mutualists.</title>
        <authorList>
            <consortium name="DOE Joint Genome Institute"/>
            <consortium name="Mycorrhizal Genomics Consortium"/>
            <person name="Kohler A."/>
            <person name="Kuo A."/>
            <person name="Nagy L.G."/>
            <person name="Floudas D."/>
            <person name="Copeland A."/>
            <person name="Barry K.W."/>
            <person name="Cichocki N."/>
            <person name="Veneault-Fourrey C."/>
            <person name="LaButti K."/>
            <person name="Lindquist E.A."/>
            <person name="Lipzen A."/>
            <person name="Lundell T."/>
            <person name="Morin E."/>
            <person name="Murat C."/>
            <person name="Riley R."/>
            <person name="Ohm R."/>
            <person name="Sun H."/>
            <person name="Tunlid A."/>
            <person name="Henrissat B."/>
            <person name="Grigoriev I.V."/>
            <person name="Hibbett D.S."/>
            <person name="Martin F."/>
        </authorList>
    </citation>
    <scope>NUCLEOTIDE SEQUENCE [LARGE SCALE GENOMIC DNA]</scope>
    <source>
        <strain evidence="3">LaAM-08-1</strain>
    </source>
</reference>
<organism evidence="2 3">
    <name type="scientific">Laccaria amethystina LaAM-08-1</name>
    <dbReference type="NCBI Taxonomy" id="1095629"/>
    <lineage>
        <taxon>Eukaryota</taxon>
        <taxon>Fungi</taxon>
        <taxon>Dikarya</taxon>
        <taxon>Basidiomycota</taxon>
        <taxon>Agaricomycotina</taxon>
        <taxon>Agaricomycetes</taxon>
        <taxon>Agaricomycetidae</taxon>
        <taxon>Agaricales</taxon>
        <taxon>Agaricineae</taxon>
        <taxon>Hydnangiaceae</taxon>
        <taxon>Laccaria</taxon>
    </lineage>
</organism>
<proteinExistence type="predicted"/>
<feature type="compositionally biased region" description="Low complexity" evidence="1">
    <location>
        <begin position="248"/>
        <end position="257"/>
    </location>
</feature>
<feature type="compositionally biased region" description="Basic and acidic residues" evidence="1">
    <location>
        <begin position="369"/>
        <end position="386"/>
    </location>
</feature>
<reference evidence="2 3" key="1">
    <citation type="submission" date="2014-04" db="EMBL/GenBank/DDBJ databases">
        <authorList>
            <consortium name="DOE Joint Genome Institute"/>
            <person name="Kuo A."/>
            <person name="Kohler A."/>
            <person name="Nagy L.G."/>
            <person name="Floudas D."/>
            <person name="Copeland A."/>
            <person name="Barry K.W."/>
            <person name="Cichocki N."/>
            <person name="Veneault-Fourrey C."/>
            <person name="LaButti K."/>
            <person name="Lindquist E.A."/>
            <person name="Lipzen A."/>
            <person name="Lundell T."/>
            <person name="Morin E."/>
            <person name="Murat C."/>
            <person name="Sun H."/>
            <person name="Tunlid A."/>
            <person name="Henrissat B."/>
            <person name="Grigoriev I.V."/>
            <person name="Hibbett D.S."/>
            <person name="Martin F."/>
            <person name="Nordberg H.P."/>
            <person name="Cantor M.N."/>
            <person name="Hua S.X."/>
        </authorList>
    </citation>
    <scope>NUCLEOTIDE SEQUENCE [LARGE SCALE GENOMIC DNA]</scope>
    <source>
        <strain evidence="2 3">LaAM-08-1</strain>
    </source>
</reference>
<protein>
    <submittedName>
        <fullName evidence="2">Uncharacterized protein</fullName>
    </submittedName>
</protein>
<feature type="compositionally biased region" description="Pro residues" evidence="1">
    <location>
        <begin position="316"/>
        <end position="332"/>
    </location>
</feature>
<evidence type="ECO:0000313" key="2">
    <source>
        <dbReference type="EMBL" id="KIJ89735.1"/>
    </source>
</evidence>
<feature type="compositionally biased region" description="Low complexity" evidence="1">
    <location>
        <begin position="272"/>
        <end position="294"/>
    </location>
</feature>
<evidence type="ECO:0000256" key="1">
    <source>
        <dbReference type="SAM" id="MobiDB-lite"/>
    </source>
</evidence>